<protein>
    <submittedName>
        <fullName evidence="1">Uncharacterized protein</fullName>
    </submittedName>
</protein>
<proteinExistence type="predicted"/>
<dbReference type="AlphaFoldDB" id="A0A975ADR6"/>
<gene>
    <name evidence="1" type="ORF">JSR02_00295</name>
</gene>
<reference evidence="1" key="1">
    <citation type="submission" date="2021-02" db="EMBL/GenBank/DDBJ databases">
        <authorList>
            <person name="Franco D."/>
        </authorList>
    </citation>
    <scope>NUCLEOTIDE SEQUENCE</scope>
    <source>
        <strain evidence="1">DICMUL</strain>
    </source>
</reference>
<accession>A0A975ADR6</accession>
<sequence length="75" mass="8829">MKLKYIKKIKGKILKIFSINKHKRTFKIKTLSGKITKKSHKYNHSLIRLTTLIGKEKINIKINTLNPAIIWTEIQ</sequence>
<reference evidence="1" key="2">
    <citation type="submission" date="2021-03" db="EMBL/GenBank/DDBJ databases">
        <title>Alternative transmission patterns in independently acquired nutritional co-symbionts of Dictyopharidae planthoppers.</title>
        <authorList>
            <person name="Michalik A."/>
            <person name="Lukasik P."/>
        </authorList>
    </citation>
    <scope>NUCLEOTIDE SEQUENCE</scope>
    <source>
        <strain evidence="1">DICMUL</strain>
    </source>
</reference>
<dbReference type="EMBL" id="CP071410">
    <property type="protein sequence ID" value="QSW37892.1"/>
    <property type="molecule type" value="Genomic_DNA"/>
</dbReference>
<evidence type="ECO:0000313" key="2">
    <source>
        <dbReference type="Proteomes" id="UP000663602"/>
    </source>
</evidence>
<evidence type="ECO:0000313" key="1">
    <source>
        <dbReference type="EMBL" id="QSW37892.1"/>
    </source>
</evidence>
<name>A0A975ADR6_9PROT</name>
<organism evidence="1 2">
    <name type="scientific">Candidatus Vidania fulgoroideorum</name>
    <dbReference type="NCBI Taxonomy" id="881286"/>
    <lineage>
        <taxon>Bacteria</taxon>
        <taxon>Pseudomonadati</taxon>
        <taxon>Pseudomonadota</taxon>
        <taxon>Betaproteobacteria</taxon>
        <taxon>Candidatus Vidania</taxon>
    </lineage>
</organism>
<dbReference type="Proteomes" id="UP000663602">
    <property type="component" value="Chromosome"/>
</dbReference>